<gene>
    <name evidence="1" type="ORF">METZ01_LOCUS421017</name>
</gene>
<protein>
    <recommendedName>
        <fullName evidence="2">4Fe4S-binding SPASM domain-containing protein</fullName>
    </recommendedName>
</protein>
<dbReference type="Gene3D" id="3.20.20.70">
    <property type="entry name" value="Aldolase class I"/>
    <property type="match status" value="1"/>
</dbReference>
<dbReference type="InterPro" id="IPR013785">
    <property type="entry name" value="Aldolase_TIM"/>
</dbReference>
<accession>A0A382XB00</accession>
<proteinExistence type="predicted"/>
<sequence length="237" mass="27795">MNEIEKETKKQQEKVLKFANKSKTYCPLLWNHTCIKTDKSYDFCCVAQHHPHDLDEQYRNPSAGMSIDEWWNSDEINKARKDMLNGKKPPQCTHCWKLETADIKSPRHDALENIGIIKGLTWKSKKLRKAEKNFSKSSSWYIIDSQYISISHPESILKRVKITNDNTESTVQNKEMQISPGSYDIKFGNLCNLKCRMCHASSSSQINKEAKRYQDGKETYPHTYEDESQFMWFLDRD</sequence>
<evidence type="ECO:0000313" key="1">
    <source>
        <dbReference type="EMBL" id="SVD68163.1"/>
    </source>
</evidence>
<feature type="non-terminal residue" evidence="1">
    <location>
        <position position="237"/>
    </location>
</feature>
<organism evidence="1">
    <name type="scientific">marine metagenome</name>
    <dbReference type="NCBI Taxonomy" id="408172"/>
    <lineage>
        <taxon>unclassified sequences</taxon>
        <taxon>metagenomes</taxon>
        <taxon>ecological metagenomes</taxon>
    </lineage>
</organism>
<reference evidence="1" key="1">
    <citation type="submission" date="2018-05" db="EMBL/GenBank/DDBJ databases">
        <authorList>
            <person name="Lanie J.A."/>
            <person name="Ng W.-L."/>
            <person name="Kazmierczak K.M."/>
            <person name="Andrzejewski T.M."/>
            <person name="Davidsen T.M."/>
            <person name="Wayne K.J."/>
            <person name="Tettelin H."/>
            <person name="Glass J.I."/>
            <person name="Rusch D."/>
            <person name="Podicherti R."/>
            <person name="Tsui H.-C.T."/>
            <person name="Winkler M.E."/>
        </authorList>
    </citation>
    <scope>NUCLEOTIDE SEQUENCE</scope>
</reference>
<name>A0A382XB00_9ZZZZ</name>
<evidence type="ECO:0008006" key="2">
    <source>
        <dbReference type="Google" id="ProtNLM"/>
    </source>
</evidence>
<dbReference type="EMBL" id="UINC01166292">
    <property type="protein sequence ID" value="SVD68163.1"/>
    <property type="molecule type" value="Genomic_DNA"/>
</dbReference>
<dbReference type="AlphaFoldDB" id="A0A382XB00"/>